<sequence length="157" mass="16630">TRCLAATTWRQMMQSSLLITVLALVGISAGCFITNCPPGGKRSSQSNHLGHTKKCMSCGPGLSGRCIGTDICCSPGQGCFIGTREAQLCKMENSNPMRCSNDDLKPCGRTQDGKCAANGLCCNEVKCELDATCETETSLRNTGGGDILSRLSAQWNL</sequence>
<evidence type="ECO:0000256" key="4">
    <source>
        <dbReference type="SAM" id="SignalP"/>
    </source>
</evidence>
<dbReference type="InterPro" id="IPR036387">
    <property type="entry name" value="Neurhyp_horm_dom_sf"/>
</dbReference>
<keyword evidence="3" id="KW-1015">Disulfide bond</keyword>
<feature type="signal peptide" evidence="4">
    <location>
        <begin position="1"/>
        <end position="30"/>
    </location>
</feature>
<dbReference type="PANTHER" id="PTHR11681:SF5">
    <property type="entry name" value="ISOTOCIN"/>
    <property type="match status" value="1"/>
</dbReference>
<dbReference type="SMART" id="SM00003">
    <property type="entry name" value="NH"/>
    <property type="match status" value="1"/>
</dbReference>
<keyword evidence="6" id="KW-1185">Reference proteome</keyword>
<dbReference type="SUPFAM" id="SSF49606">
    <property type="entry name" value="Neurophysin II"/>
    <property type="match status" value="1"/>
</dbReference>
<dbReference type="Pfam" id="PF00184">
    <property type="entry name" value="Hormone_5"/>
    <property type="match status" value="1"/>
</dbReference>
<evidence type="ECO:0000256" key="2">
    <source>
        <dbReference type="ARBA" id="ARBA00022729"/>
    </source>
</evidence>
<organism evidence="5 6">
    <name type="scientific">Meganyctiphanes norvegica</name>
    <name type="common">Northern krill</name>
    <name type="synonym">Thysanopoda norvegica</name>
    <dbReference type="NCBI Taxonomy" id="48144"/>
    <lineage>
        <taxon>Eukaryota</taxon>
        <taxon>Metazoa</taxon>
        <taxon>Ecdysozoa</taxon>
        <taxon>Arthropoda</taxon>
        <taxon>Crustacea</taxon>
        <taxon>Multicrustacea</taxon>
        <taxon>Malacostraca</taxon>
        <taxon>Eumalacostraca</taxon>
        <taxon>Eucarida</taxon>
        <taxon>Euphausiacea</taxon>
        <taxon>Euphausiidae</taxon>
        <taxon>Meganyctiphanes</taxon>
    </lineage>
</organism>
<keyword evidence="2 4" id="KW-0732">Signal</keyword>
<dbReference type="PRINTS" id="PR00831">
    <property type="entry name" value="NEUROPHYSIN"/>
</dbReference>
<comment type="similarity">
    <text evidence="1">Belongs to the vasopressin/oxytocin family.</text>
</comment>
<accession>A0AAV2RG15</accession>
<feature type="chain" id="PRO_5043640535" evidence="4">
    <location>
        <begin position="31"/>
        <end position="157"/>
    </location>
</feature>
<dbReference type="InterPro" id="IPR000981">
    <property type="entry name" value="Neurhyp_horm"/>
</dbReference>
<dbReference type="Gene3D" id="2.60.9.10">
    <property type="entry name" value="Neurohypophysial hormone domain"/>
    <property type="match status" value="1"/>
</dbReference>
<evidence type="ECO:0000256" key="1">
    <source>
        <dbReference type="ARBA" id="ARBA00007369"/>
    </source>
</evidence>
<dbReference type="AlphaFoldDB" id="A0AAV2RG15"/>
<feature type="non-terminal residue" evidence="5">
    <location>
        <position position="1"/>
    </location>
</feature>
<protein>
    <submittedName>
        <fullName evidence="5">Uncharacterized protein</fullName>
    </submittedName>
</protein>
<reference evidence="5 6" key="1">
    <citation type="submission" date="2024-05" db="EMBL/GenBank/DDBJ databases">
        <authorList>
            <person name="Wallberg A."/>
        </authorList>
    </citation>
    <scope>NUCLEOTIDE SEQUENCE [LARGE SCALE GENOMIC DNA]</scope>
</reference>
<dbReference type="GO" id="GO:0005615">
    <property type="term" value="C:extracellular space"/>
    <property type="evidence" value="ECO:0007669"/>
    <property type="project" value="TreeGrafter"/>
</dbReference>
<dbReference type="EMBL" id="CAXKWB010022201">
    <property type="protein sequence ID" value="CAL4124176.1"/>
    <property type="molecule type" value="Genomic_DNA"/>
</dbReference>
<dbReference type="PROSITE" id="PS00264">
    <property type="entry name" value="NEUROHYPOPHYS_HORM"/>
    <property type="match status" value="1"/>
</dbReference>
<dbReference type="PANTHER" id="PTHR11681">
    <property type="entry name" value="NEUROPHYSIN"/>
    <property type="match status" value="1"/>
</dbReference>
<dbReference type="Proteomes" id="UP001497623">
    <property type="component" value="Unassembled WGS sequence"/>
</dbReference>
<comment type="caution">
    <text evidence="5">The sequence shown here is derived from an EMBL/GenBank/DDBJ whole genome shotgun (WGS) entry which is preliminary data.</text>
</comment>
<proteinExistence type="inferred from homology"/>
<evidence type="ECO:0000256" key="3">
    <source>
        <dbReference type="ARBA" id="ARBA00023157"/>
    </source>
</evidence>
<name>A0AAV2RG15_MEGNR</name>
<dbReference type="GO" id="GO:0030141">
    <property type="term" value="C:secretory granule"/>
    <property type="evidence" value="ECO:0007669"/>
    <property type="project" value="TreeGrafter"/>
</dbReference>
<gene>
    <name evidence="5" type="ORF">MNOR_LOCUS24312</name>
</gene>
<dbReference type="InterPro" id="IPR022423">
    <property type="entry name" value="Neurohypophysial_hormone_CS"/>
</dbReference>
<evidence type="ECO:0000313" key="6">
    <source>
        <dbReference type="Proteomes" id="UP001497623"/>
    </source>
</evidence>
<evidence type="ECO:0000313" key="5">
    <source>
        <dbReference type="EMBL" id="CAL4124176.1"/>
    </source>
</evidence>
<dbReference type="GO" id="GO:0005185">
    <property type="term" value="F:neurohypophyseal hormone activity"/>
    <property type="evidence" value="ECO:0007669"/>
    <property type="project" value="InterPro"/>
</dbReference>